<dbReference type="PANTHER" id="PTHR33371">
    <property type="entry name" value="INTERMEMBRANE PHOSPHOLIPID TRANSPORT SYSTEM BINDING PROTEIN MLAD-RELATED"/>
    <property type="match status" value="1"/>
</dbReference>
<dbReference type="NCBIfam" id="TIGR00996">
    <property type="entry name" value="Mtu_fam_mce"/>
    <property type="match status" value="1"/>
</dbReference>
<dbReference type="Pfam" id="PF11887">
    <property type="entry name" value="Mce4_CUP1"/>
    <property type="match status" value="1"/>
</dbReference>
<dbReference type="InterPro" id="IPR005693">
    <property type="entry name" value="Mce"/>
</dbReference>
<keyword evidence="5" id="KW-1185">Reference proteome</keyword>
<gene>
    <name evidence="4" type="ORF">ACFFVD_12855</name>
</gene>
<reference evidence="4 5" key="1">
    <citation type="submission" date="2024-09" db="EMBL/GenBank/DDBJ databases">
        <authorList>
            <person name="Sun Q."/>
            <person name="Mori K."/>
        </authorList>
    </citation>
    <scope>NUCLEOTIDE SEQUENCE [LARGE SCALE GENOMIC DNA]</scope>
    <source>
        <strain evidence="4 5">CCM 7659</strain>
    </source>
</reference>
<feature type="domain" description="Mammalian cell entry C-terminal" evidence="3">
    <location>
        <begin position="135"/>
        <end position="301"/>
    </location>
</feature>
<dbReference type="InterPro" id="IPR052336">
    <property type="entry name" value="MlaD_Phospholipid_Transporter"/>
</dbReference>
<dbReference type="PROSITE" id="PS51257">
    <property type="entry name" value="PROKAR_LIPOPROTEIN"/>
    <property type="match status" value="1"/>
</dbReference>
<feature type="domain" description="Mce/MlaD" evidence="2">
    <location>
        <begin position="52"/>
        <end position="126"/>
    </location>
</feature>
<organism evidence="4 5">
    <name type="scientific">Dietzia aerolata</name>
    <dbReference type="NCBI Taxonomy" id="595984"/>
    <lineage>
        <taxon>Bacteria</taxon>
        <taxon>Bacillati</taxon>
        <taxon>Actinomycetota</taxon>
        <taxon>Actinomycetes</taxon>
        <taxon>Mycobacteriales</taxon>
        <taxon>Dietziaceae</taxon>
        <taxon>Dietzia</taxon>
    </lineage>
</organism>
<comment type="caution">
    <text evidence="4">The sequence shown here is derived from an EMBL/GenBank/DDBJ whole genome shotgun (WGS) entry which is preliminary data.</text>
</comment>
<dbReference type="Pfam" id="PF02470">
    <property type="entry name" value="MlaD"/>
    <property type="match status" value="1"/>
</dbReference>
<name>A0ABV5JTG8_9ACTN</name>
<proteinExistence type="predicted"/>
<dbReference type="InterPro" id="IPR024516">
    <property type="entry name" value="Mce_C"/>
</dbReference>
<dbReference type="PANTHER" id="PTHR33371:SF15">
    <property type="entry name" value="LIPOPROTEIN LPRN"/>
    <property type="match status" value="1"/>
</dbReference>
<feature type="compositionally biased region" description="Gly residues" evidence="1">
    <location>
        <begin position="397"/>
        <end position="422"/>
    </location>
</feature>
<dbReference type="InterPro" id="IPR003399">
    <property type="entry name" value="Mce/MlaD"/>
</dbReference>
<sequence>MSAASKDPRGLRRRILGAAALGSAVLLTGAGCAWDGLNSLPLPGAEGNGDGAYEVTIEMPNVTTITRNSPVRVNDVNVGSISSMRVEDYTAIVTVSLNGDVRLPANAHAKIGQTSLLGSQHLELFPPPDGGAEGTLEAGDVIPIERAGVYPTTEQTLSALSVVLTDGGLAQFETIAQEFNAALDGRELDAKEVINQLETTVSGLDDQRADIIAAMEGLDRLSRQIDEQNDTLAKALAQMPEAVSLINDQKQELTTALVSLGDFGNKANQIIDAGGGKNLADNLRDLAPVLEGLANSGRDLTRVMSSLITFPFPQAGIDNFLRGDYANLYIHADATMPRLAETLLLGTEFGNRMAGLEGYVGLAPGSMVSPDPFSLDVAPTDPAATDPFAMVDPGAGAADGAGAGDAAPGEGGGGATGTGGEAPTGPADPTEEAPR</sequence>
<dbReference type="EMBL" id="JBHMDY010000008">
    <property type="protein sequence ID" value="MFB9260692.1"/>
    <property type="molecule type" value="Genomic_DNA"/>
</dbReference>
<protein>
    <submittedName>
        <fullName evidence="4">MCE family protein</fullName>
    </submittedName>
</protein>
<evidence type="ECO:0000256" key="1">
    <source>
        <dbReference type="SAM" id="MobiDB-lite"/>
    </source>
</evidence>
<evidence type="ECO:0000259" key="2">
    <source>
        <dbReference type="Pfam" id="PF02470"/>
    </source>
</evidence>
<feature type="region of interest" description="Disordered" evidence="1">
    <location>
        <begin position="384"/>
        <end position="435"/>
    </location>
</feature>
<evidence type="ECO:0000259" key="3">
    <source>
        <dbReference type="Pfam" id="PF11887"/>
    </source>
</evidence>
<evidence type="ECO:0000313" key="5">
    <source>
        <dbReference type="Proteomes" id="UP001589700"/>
    </source>
</evidence>
<feature type="compositionally biased region" description="Low complexity" evidence="1">
    <location>
        <begin position="384"/>
        <end position="396"/>
    </location>
</feature>
<accession>A0ABV5JTG8</accession>
<dbReference type="RefSeq" id="WP_182631433.1">
    <property type="nucleotide sequence ID" value="NZ_JAALDM010000054.1"/>
</dbReference>
<dbReference type="Proteomes" id="UP001589700">
    <property type="component" value="Unassembled WGS sequence"/>
</dbReference>
<evidence type="ECO:0000313" key="4">
    <source>
        <dbReference type="EMBL" id="MFB9260692.1"/>
    </source>
</evidence>